<dbReference type="Proteomes" id="UP000011602">
    <property type="component" value="Unassembled WGS sequence"/>
</dbReference>
<evidence type="ECO:0000313" key="1">
    <source>
        <dbReference type="EMBL" id="ELY55890.1"/>
    </source>
</evidence>
<proteinExistence type="predicted"/>
<gene>
    <name evidence="1" type="ORF">C493_10443</name>
</gene>
<keyword evidence="2" id="KW-1185">Reference proteome</keyword>
<dbReference type="eggNOG" id="arCOG11868">
    <property type="taxonomic scope" value="Archaea"/>
</dbReference>
<dbReference type="AlphaFoldDB" id="L9X2E1"/>
<organism evidence="1 2">
    <name type="scientific">Natronolimnohabitans innermongolicus JCM 12255</name>
    <dbReference type="NCBI Taxonomy" id="1227499"/>
    <lineage>
        <taxon>Archaea</taxon>
        <taxon>Methanobacteriati</taxon>
        <taxon>Methanobacteriota</taxon>
        <taxon>Stenosarchaea group</taxon>
        <taxon>Halobacteria</taxon>
        <taxon>Halobacteriales</taxon>
        <taxon>Natrialbaceae</taxon>
        <taxon>Natronolimnohabitans</taxon>
    </lineage>
</organism>
<reference evidence="1 2" key="1">
    <citation type="journal article" date="2014" name="PLoS Genet.">
        <title>Phylogenetically driven sequencing of extremely halophilic archaea reveals strategies for static and dynamic osmo-response.</title>
        <authorList>
            <person name="Becker E.A."/>
            <person name="Seitzer P.M."/>
            <person name="Tritt A."/>
            <person name="Larsen D."/>
            <person name="Krusor M."/>
            <person name="Yao A.I."/>
            <person name="Wu D."/>
            <person name="Madern D."/>
            <person name="Eisen J.A."/>
            <person name="Darling A.E."/>
            <person name="Facciotti M.T."/>
        </authorList>
    </citation>
    <scope>NUCLEOTIDE SEQUENCE [LARGE SCALE GENOMIC DNA]</scope>
    <source>
        <strain evidence="1 2">JCM 12255</strain>
    </source>
</reference>
<evidence type="ECO:0000313" key="2">
    <source>
        <dbReference type="Proteomes" id="UP000011602"/>
    </source>
</evidence>
<sequence length="173" mass="18675">MSVDADRDLEGKLASASAGRRGIPVDAICVGCGRTHVKRASPEEMDQHPQVDPTPLEASDCTSFTHVCYRCGGAEWWNPIAVLTGLLECDDLTHEQRRGIAETLSTRATTFDVEQAATVDHISTTGRGQSCCGALKAQSTSAYRSRIDLSPEARTTVVAKDQLWPKINSATSR</sequence>
<name>L9X2E1_9EURY</name>
<protein>
    <submittedName>
        <fullName evidence="1">Uncharacterized protein</fullName>
    </submittedName>
</protein>
<comment type="caution">
    <text evidence="1">The sequence shown here is derived from an EMBL/GenBank/DDBJ whole genome shotgun (WGS) entry which is preliminary data.</text>
</comment>
<dbReference type="EMBL" id="AOHZ01000047">
    <property type="protein sequence ID" value="ELY55890.1"/>
    <property type="molecule type" value="Genomic_DNA"/>
</dbReference>
<dbReference type="STRING" id="1227499.C493_10443"/>
<accession>L9X2E1</accession>